<dbReference type="EMBL" id="JFAX01000003">
    <property type="protein sequence ID" value="EXI68875.1"/>
    <property type="molecule type" value="Genomic_DNA"/>
</dbReference>
<dbReference type="PROSITE" id="PS51257">
    <property type="entry name" value="PROKAR_LIPOPROTEIN"/>
    <property type="match status" value="1"/>
</dbReference>
<dbReference type="PATRIC" id="fig|1454001.3.peg.876"/>
<gene>
    <name evidence="2" type="ORF">AW08_00700</name>
</gene>
<dbReference type="Proteomes" id="UP000020218">
    <property type="component" value="Unassembled WGS sequence"/>
</dbReference>
<accession>A0A011NW84</accession>
<feature type="compositionally biased region" description="Basic and acidic residues" evidence="1">
    <location>
        <begin position="78"/>
        <end position="128"/>
    </location>
</feature>
<reference evidence="2" key="1">
    <citation type="submission" date="2014-02" db="EMBL/GenBank/DDBJ databases">
        <title>Expanding our view of genomic diversity in Candidatus Accumulibacter clades.</title>
        <authorList>
            <person name="Skennerton C.T."/>
            <person name="Barr J.J."/>
            <person name="Slater F.R."/>
            <person name="Bond P.L."/>
            <person name="Tyson G.W."/>
        </authorList>
    </citation>
    <scope>NUCLEOTIDE SEQUENCE [LARGE SCALE GENOMIC DNA]</scope>
</reference>
<feature type="compositionally biased region" description="Low complexity" evidence="1">
    <location>
        <begin position="67"/>
        <end position="77"/>
    </location>
</feature>
<evidence type="ECO:0008006" key="4">
    <source>
        <dbReference type="Google" id="ProtNLM"/>
    </source>
</evidence>
<name>A0A011NW84_9PROT</name>
<sequence length="154" mass="18095">MYPDLRRLSLAAVMGGLVAVTGCDSNPQYDQYDRPYDGYSYGRQPGYGQPSYDQRDAYDRGYRDAQRQQGYNRYGGQDYERGYERGRQEAERENKRAAKEERREREARDEWRRREEQRRSYDYRRPADVRPPMTPPQQPGSPPPAPGTWGINDG</sequence>
<feature type="compositionally biased region" description="Basic and acidic residues" evidence="1">
    <location>
        <begin position="53"/>
        <end position="66"/>
    </location>
</feature>
<evidence type="ECO:0000313" key="2">
    <source>
        <dbReference type="EMBL" id="EXI68875.1"/>
    </source>
</evidence>
<protein>
    <recommendedName>
        <fullName evidence="4">Lipoprotein</fullName>
    </recommendedName>
</protein>
<proteinExistence type="predicted"/>
<feature type="region of interest" description="Disordered" evidence="1">
    <location>
        <begin position="23"/>
        <end position="154"/>
    </location>
</feature>
<feature type="compositionally biased region" description="Pro residues" evidence="1">
    <location>
        <begin position="132"/>
        <end position="146"/>
    </location>
</feature>
<evidence type="ECO:0000256" key="1">
    <source>
        <dbReference type="SAM" id="MobiDB-lite"/>
    </source>
</evidence>
<organism evidence="2 3">
    <name type="scientific">Candidatus Accumulibacter adjunctus</name>
    <dbReference type="NCBI Taxonomy" id="1454001"/>
    <lineage>
        <taxon>Bacteria</taxon>
        <taxon>Pseudomonadati</taxon>
        <taxon>Pseudomonadota</taxon>
        <taxon>Betaproteobacteria</taxon>
        <taxon>Candidatus Accumulibacter</taxon>
    </lineage>
</organism>
<evidence type="ECO:0000313" key="3">
    <source>
        <dbReference type="Proteomes" id="UP000020218"/>
    </source>
</evidence>
<keyword evidence="3" id="KW-1185">Reference proteome</keyword>
<dbReference type="AlphaFoldDB" id="A0A011NW84"/>
<comment type="caution">
    <text evidence="2">The sequence shown here is derived from an EMBL/GenBank/DDBJ whole genome shotgun (WGS) entry which is preliminary data.</text>
</comment>